<dbReference type="OrthoDB" id="763417at2759"/>
<name>S8C2B8_9LAMI</name>
<proteinExistence type="predicted"/>
<protein>
    <submittedName>
        <fullName evidence="2">Uncharacterized protein</fullName>
    </submittedName>
</protein>
<evidence type="ECO:0000313" key="2">
    <source>
        <dbReference type="EMBL" id="EPS60925.1"/>
    </source>
</evidence>
<comment type="caution">
    <text evidence="2">The sequence shown here is derived from an EMBL/GenBank/DDBJ whole genome shotgun (WGS) entry which is preliminary data.</text>
</comment>
<sequence>MDNEGLSGDPRRIDDSLLINHVGNEASDDSALPLRLKNDGRYVARKHHEADLRTASVDYPQVSSSTPELLLSVPVEVVDLSVSSTRVYCSRDWKKDARRRRRTSKDGISVSATQSETAVNGGFSRGLQPSRRNWKADARNKRSSD</sequence>
<dbReference type="EMBL" id="AUSU01007202">
    <property type="protein sequence ID" value="EPS60925.1"/>
    <property type="molecule type" value="Genomic_DNA"/>
</dbReference>
<organism evidence="2 3">
    <name type="scientific">Genlisea aurea</name>
    <dbReference type="NCBI Taxonomy" id="192259"/>
    <lineage>
        <taxon>Eukaryota</taxon>
        <taxon>Viridiplantae</taxon>
        <taxon>Streptophyta</taxon>
        <taxon>Embryophyta</taxon>
        <taxon>Tracheophyta</taxon>
        <taxon>Spermatophyta</taxon>
        <taxon>Magnoliopsida</taxon>
        <taxon>eudicotyledons</taxon>
        <taxon>Gunneridae</taxon>
        <taxon>Pentapetalae</taxon>
        <taxon>asterids</taxon>
        <taxon>lamiids</taxon>
        <taxon>Lamiales</taxon>
        <taxon>Lentibulariaceae</taxon>
        <taxon>Genlisea</taxon>
    </lineage>
</organism>
<dbReference type="Proteomes" id="UP000015453">
    <property type="component" value="Unassembled WGS sequence"/>
</dbReference>
<evidence type="ECO:0000256" key="1">
    <source>
        <dbReference type="SAM" id="MobiDB-lite"/>
    </source>
</evidence>
<feature type="compositionally biased region" description="Basic and acidic residues" evidence="1">
    <location>
        <begin position="134"/>
        <end position="145"/>
    </location>
</feature>
<gene>
    <name evidence="2" type="ORF">M569_13877</name>
</gene>
<evidence type="ECO:0000313" key="3">
    <source>
        <dbReference type="Proteomes" id="UP000015453"/>
    </source>
</evidence>
<dbReference type="AlphaFoldDB" id="S8C2B8"/>
<accession>S8C2B8</accession>
<reference evidence="2 3" key="1">
    <citation type="journal article" date="2013" name="BMC Genomics">
        <title>The miniature genome of a carnivorous plant Genlisea aurea contains a low number of genes and short non-coding sequences.</title>
        <authorList>
            <person name="Leushkin E.V."/>
            <person name="Sutormin R.A."/>
            <person name="Nabieva E.R."/>
            <person name="Penin A.A."/>
            <person name="Kondrashov A.S."/>
            <person name="Logacheva M.D."/>
        </authorList>
    </citation>
    <scope>NUCLEOTIDE SEQUENCE [LARGE SCALE GENOMIC DNA]</scope>
</reference>
<keyword evidence="3" id="KW-1185">Reference proteome</keyword>
<feature type="region of interest" description="Disordered" evidence="1">
    <location>
        <begin position="93"/>
        <end position="145"/>
    </location>
</feature>